<dbReference type="SMART" id="SM00530">
    <property type="entry name" value="HTH_XRE"/>
    <property type="match status" value="1"/>
</dbReference>
<evidence type="ECO:0000313" key="5">
    <source>
        <dbReference type="Proteomes" id="UP000674938"/>
    </source>
</evidence>
<name>A0A940SRU5_9ENTE</name>
<evidence type="ECO:0000259" key="3">
    <source>
        <dbReference type="PROSITE" id="PS50943"/>
    </source>
</evidence>
<keyword evidence="2" id="KW-0472">Membrane</keyword>
<evidence type="ECO:0000313" key="4">
    <source>
        <dbReference type="EMBL" id="MBP1041217.1"/>
    </source>
</evidence>
<feature type="transmembrane region" description="Helical" evidence="2">
    <location>
        <begin position="83"/>
        <end position="101"/>
    </location>
</feature>
<feature type="domain" description="HTH cro/C1-type" evidence="3">
    <location>
        <begin position="7"/>
        <end position="61"/>
    </location>
</feature>
<dbReference type="AlphaFoldDB" id="A0A940SRU5"/>
<dbReference type="PANTHER" id="PTHR46558:SF15">
    <property type="entry name" value="HELIX-TURN-HELIX DOMAIN PROTEIN"/>
    <property type="match status" value="1"/>
</dbReference>
<keyword evidence="2" id="KW-0812">Transmembrane</keyword>
<keyword evidence="5" id="KW-1185">Reference proteome</keyword>
<proteinExistence type="predicted"/>
<evidence type="ECO:0000256" key="2">
    <source>
        <dbReference type="SAM" id="Phobius"/>
    </source>
</evidence>
<protein>
    <submittedName>
        <fullName evidence="4">Helix-turn-helix transcriptional regulator</fullName>
    </submittedName>
</protein>
<dbReference type="SUPFAM" id="SSF47413">
    <property type="entry name" value="lambda repressor-like DNA-binding domains"/>
    <property type="match status" value="1"/>
</dbReference>
<accession>A0A940SRU5</accession>
<gene>
    <name evidence="4" type="ORF">I6N95_09385</name>
</gene>
<feature type="transmembrane region" description="Helical" evidence="2">
    <location>
        <begin position="107"/>
        <end position="126"/>
    </location>
</feature>
<organism evidence="4 5">
    <name type="scientific">Vagococcus allomyrinae</name>
    <dbReference type="NCBI Taxonomy" id="2794353"/>
    <lineage>
        <taxon>Bacteria</taxon>
        <taxon>Bacillati</taxon>
        <taxon>Bacillota</taxon>
        <taxon>Bacilli</taxon>
        <taxon>Lactobacillales</taxon>
        <taxon>Enterococcaceae</taxon>
        <taxon>Vagococcus</taxon>
    </lineage>
</organism>
<reference evidence="4" key="1">
    <citation type="submission" date="2020-12" db="EMBL/GenBank/DDBJ databases">
        <title>Vagococcus allomyrinae sp. nov. and Enterococcus lavae sp. nov., isolated from the larvae of Allomyrina dichotoma.</title>
        <authorList>
            <person name="Lee S.D."/>
        </authorList>
    </citation>
    <scope>NUCLEOTIDE SEQUENCE</scope>
    <source>
        <strain evidence="4">BWB3-3</strain>
    </source>
</reference>
<dbReference type="Proteomes" id="UP000674938">
    <property type="component" value="Unassembled WGS sequence"/>
</dbReference>
<dbReference type="EMBL" id="JAEEGA010000005">
    <property type="protein sequence ID" value="MBP1041217.1"/>
    <property type="molecule type" value="Genomic_DNA"/>
</dbReference>
<evidence type="ECO:0000256" key="1">
    <source>
        <dbReference type="ARBA" id="ARBA00023125"/>
    </source>
</evidence>
<dbReference type="InterPro" id="IPR010982">
    <property type="entry name" value="Lambda_DNA-bd_dom_sf"/>
</dbReference>
<keyword evidence="2" id="KW-1133">Transmembrane helix</keyword>
<dbReference type="RefSeq" id="WP_209526952.1">
    <property type="nucleotide sequence ID" value="NZ_JAEEGA010000005.1"/>
</dbReference>
<sequence length="289" mass="34473">MVIAYNIRKYREEKNITQQNLADYLHISRQSISKWERGDSLPSIDNLILLSEYLQIPLDTLVKEQFFLPLPFEFDKPKSFAQLRWLLFFPGILLMMMFFPSDLMDKLTLIPIALFILILELVMTFFDFKRYYAYFTVEKDGLRVFHGNTRARTVLPNLYYLLLIAIGKRQTVFVPYSEIETITIFFETRGYNSPNTVVVYRPRQAFALRERFEAHIRLKDEEQINLNLDGCFYAHSLERKYFYAMFAYFQHKEVKVKDPYHILSSLEQEHNFIQEAYQVGQQAREKAAE</sequence>
<dbReference type="Gene3D" id="1.10.260.40">
    <property type="entry name" value="lambda repressor-like DNA-binding domains"/>
    <property type="match status" value="1"/>
</dbReference>
<dbReference type="PANTHER" id="PTHR46558">
    <property type="entry name" value="TRACRIPTIONAL REGULATORY PROTEIN-RELATED-RELATED"/>
    <property type="match status" value="1"/>
</dbReference>
<keyword evidence="1" id="KW-0238">DNA-binding</keyword>
<dbReference type="Pfam" id="PF01381">
    <property type="entry name" value="HTH_3"/>
    <property type="match status" value="1"/>
</dbReference>
<dbReference type="PROSITE" id="PS50943">
    <property type="entry name" value="HTH_CROC1"/>
    <property type="match status" value="1"/>
</dbReference>
<dbReference type="InterPro" id="IPR001387">
    <property type="entry name" value="Cro/C1-type_HTH"/>
</dbReference>
<dbReference type="CDD" id="cd00093">
    <property type="entry name" value="HTH_XRE"/>
    <property type="match status" value="1"/>
</dbReference>
<dbReference type="GO" id="GO:0003677">
    <property type="term" value="F:DNA binding"/>
    <property type="evidence" value="ECO:0007669"/>
    <property type="project" value="UniProtKB-KW"/>
</dbReference>
<comment type="caution">
    <text evidence="4">The sequence shown here is derived from an EMBL/GenBank/DDBJ whole genome shotgun (WGS) entry which is preliminary data.</text>
</comment>